<feature type="domain" description="Heme-copper oxidase subunit III family profile" evidence="16">
    <location>
        <begin position="1"/>
        <end position="163"/>
    </location>
</feature>
<dbReference type="Gene3D" id="1.20.120.80">
    <property type="entry name" value="Cytochrome c oxidase, subunit III, four-helix bundle"/>
    <property type="match status" value="1"/>
</dbReference>
<dbReference type="InterPro" id="IPR036909">
    <property type="entry name" value="Cyt_c-like_dom_sf"/>
</dbReference>
<feature type="transmembrane region" description="Helical" evidence="15">
    <location>
        <begin position="770"/>
        <end position="795"/>
    </location>
</feature>
<dbReference type="InterPro" id="IPR035973">
    <property type="entry name" value="Cyt_c_oxidase_su3-like_sf"/>
</dbReference>
<dbReference type="CDD" id="cd00284">
    <property type="entry name" value="Cytochrome_b_N"/>
    <property type="match status" value="1"/>
</dbReference>
<dbReference type="PANTHER" id="PTHR19271:SF16">
    <property type="entry name" value="CYTOCHROME B"/>
    <property type="match status" value="1"/>
</dbReference>
<dbReference type="PANTHER" id="PTHR19271">
    <property type="entry name" value="CYTOCHROME B"/>
    <property type="match status" value="1"/>
</dbReference>
<comment type="subcellular location">
    <subcellularLocation>
        <location evidence="1">Mitochondrion inner membrane</location>
        <topology evidence="1">Multi-pass membrane protein</topology>
    </subcellularLocation>
</comment>
<evidence type="ECO:0000259" key="16">
    <source>
        <dbReference type="PROSITE" id="PS50253"/>
    </source>
</evidence>
<feature type="domain" description="Cytochrome c" evidence="19">
    <location>
        <begin position="1123"/>
        <end position="1200"/>
    </location>
</feature>
<reference evidence="20" key="1">
    <citation type="submission" date="2022-10" db="EMBL/GenBank/DDBJ databases">
        <authorList>
            <person name="Chen Y."/>
            <person name="Dougan E. K."/>
            <person name="Chan C."/>
            <person name="Rhodes N."/>
            <person name="Thang M."/>
        </authorList>
    </citation>
    <scope>NUCLEOTIDE SEQUENCE</scope>
</reference>
<dbReference type="SUPFAM" id="SSF81648">
    <property type="entry name" value="a domain/subunit of cytochrome bc1 complex (Ubiquinol-cytochrome c reductase)"/>
    <property type="match status" value="1"/>
</dbReference>
<dbReference type="SUPFAM" id="SSF81342">
    <property type="entry name" value="Transmembrane di-heme cytochromes"/>
    <property type="match status" value="1"/>
</dbReference>
<dbReference type="InterPro" id="IPR016174">
    <property type="entry name" value="Di-haem_cyt_TM"/>
</dbReference>
<keyword evidence="22" id="KW-1185">Reference proteome</keyword>
<dbReference type="Gene3D" id="1.10.760.10">
    <property type="entry name" value="Cytochrome c-like domain"/>
    <property type="match status" value="3"/>
</dbReference>
<dbReference type="InterPro" id="IPR048259">
    <property type="entry name" value="Cytochrome_b_N_euk/bac"/>
</dbReference>
<keyword evidence="8" id="KW-0999">Mitochondrion inner membrane</keyword>
<dbReference type="GO" id="GO:0004129">
    <property type="term" value="F:cytochrome-c oxidase activity"/>
    <property type="evidence" value="ECO:0007669"/>
    <property type="project" value="InterPro"/>
</dbReference>
<evidence type="ECO:0000313" key="22">
    <source>
        <dbReference type="Proteomes" id="UP001152797"/>
    </source>
</evidence>
<keyword evidence="13 15" id="KW-0472">Membrane</keyword>
<comment type="caution">
    <text evidence="20">The sequence shown here is derived from an EMBL/GenBank/DDBJ whole genome shotgun (WGS) entry which is preliminary data.</text>
</comment>
<dbReference type="GO" id="GO:0022904">
    <property type="term" value="P:respiratory electron transport chain"/>
    <property type="evidence" value="ECO:0007669"/>
    <property type="project" value="InterPro"/>
</dbReference>
<keyword evidence="4 14" id="KW-0349">Heme</keyword>
<feature type="domain" description="Cytochrome b/b6 N-terminal region profile" evidence="17">
    <location>
        <begin position="738"/>
        <end position="953"/>
    </location>
</feature>
<feature type="transmembrane region" description="Helical" evidence="15">
    <location>
        <begin position="35"/>
        <end position="58"/>
    </location>
</feature>
<dbReference type="EMBL" id="CAMXCT020000001">
    <property type="protein sequence ID" value="CAL1125256.1"/>
    <property type="molecule type" value="Genomic_DNA"/>
</dbReference>
<dbReference type="Pfam" id="PF00033">
    <property type="entry name" value="Cytochrome_B"/>
    <property type="match status" value="1"/>
</dbReference>
<feature type="domain" description="Cytochrome c" evidence="19">
    <location>
        <begin position="527"/>
        <end position="689"/>
    </location>
</feature>
<evidence type="ECO:0000256" key="3">
    <source>
        <dbReference type="ARBA" id="ARBA00022448"/>
    </source>
</evidence>
<evidence type="ECO:0000256" key="7">
    <source>
        <dbReference type="ARBA" id="ARBA00022723"/>
    </source>
</evidence>
<dbReference type="Proteomes" id="UP001152797">
    <property type="component" value="Unassembled WGS sequence"/>
</dbReference>
<feature type="transmembrane region" description="Helical" evidence="15">
    <location>
        <begin position="194"/>
        <end position="227"/>
    </location>
</feature>
<sequence>MAFLCSEAAFFSTLLVAYFLYMGESSIGPFPGEVLSLPLAVLNSIFLISSSGTIWFAVRAHTRDQRGAFAFWMLITIGLAVLFLCGTAYEWYGLIFHDGLTISRNLFGTTFFTLIGFHAGHVTVGIITMSVLVYQSNHSRLPAENDAPELVSWYWHLVDTAFVESSLSTEVQDERPIADQSISMPKPTYWPMTLAAGAALVAFGLPTSLAVSVAGLVILIISLGGWISELAPGAGEIEEPLEPPEKRAKPVVVSKRKVAEAGVGMPGHRMHFPEKVHPYSAGAIGGLYGGCVMAVVALLFGLISGRGLWYPINLLSAMILPEYHEATVETISQFSFVSLIVATLIHFTTSVLVGLFFGILLPTLPKSPRFWGGVVAPLLWSGAIYGFMHILNPVMNRYVDWPWFVASQFAYGLIVGNYVVKTEKVTAKRIEACHGKDGNFGPAPPLNDPLFQAIVSDEQLNEVITNGRPNTPMPAFGQSKDGPFTEEQVKIVVKGIRELWAKPVDEKPENLPAYQVSADDPGGLTKGDAERGKTLFATVCADCHGEGGQGGEAGALNSHAFGELASTQFIRRIIITGRPDLKMPNFMEMVLNMSEHDSPRMSSEPSAARRGLLKWATIALSALAASATGIPIIGFLLSPLRRESDKWVDAGPVDKFPQGETQLVDVLNPLGRATDGVTEKLAVYVRHVTDGSFQTFAVNCTHLGCPVNWFPQAGLFMSGESIAVANRNKPEMKYLKNTIAWFEHRLELKDSIWPVMRHPVPASVATSKGWWYVFGSMTMTFFMLQVVTGICLAMVYEPTAEGAYDSLLYLNYGVPFGWVLRAIHNWSATGMVVMMLIHMAQVFLMGAFKYPRELTWIAGVGLFLLTMSLAFSGQVLRFDASSYWGVGVLTAAAGRVPWAGPSIVHLMLGGEFIGGDTVSRFFALHVFVFPALLIAVLSVHLYLVVKRGISEPPEPGVPVDPATYDKKYHEMLKGGVPFIPHALYRDGIACALAVLVVVIVSLVVGPKGPGEIPDPTLIHANPRPDWYFLWVFAMAALSPPQMEAFLMLGMPVLGILALIAVPFVAGRGERSAKRRPVAVLFVTVAFVLFTILGWYGYTSPWSPEMFAWSGEPVPKRIVQKLTPLELQGATVFQLKCCRNCHALDGIGGQRGPDLTDVGVRLNPDALVRQVVQGGGNMPAYGEKLSSAEVDALVAFLVSLRPEGEPPARVPAAPAIASDSL</sequence>
<evidence type="ECO:0000259" key="17">
    <source>
        <dbReference type="PROSITE" id="PS51002"/>
    </source>
</evidence>
<dbReference type="GO" id="GO:0051537">
    <property type="term" value="F:2 iron, 2 sulfur cluster binding"/>
    <property type="evidence" value="ECO:0007669"/>
    <property type="project" value="InterPro"/>
</dbReference>
<evidence type="ECO:0000256" key="11">
    <source>
        <dbReference type="ARBA" id="ARBA00023004"/>
    </source>
</evidence>
<dbReference type="EMBL" id="CAMXCT030000001">
    <property type="protein sequence ID" value="CAL4759193.1"/>
    <property type="molecule type" value="Genomic_DNA"/>
</dbReference>
<keyword evidence="3" id="KW-0813">Transport</keyword>
<feature type="transmembrane region" description="Helical" evidence="15">
    <location>
        <begin position="370"/>
        <end position="391"/>
    </location>
</feature>
<evidence type="ECO:0000256" key="12">
    <source>
        <dbReference type="ARBA" id="ARBA00023128"/>
    </source>
</evidence>
<keyword evidence="11 14" id="KW-0408">Iron</keyword>
<dbReference type="InterPro" id="IPR005798">
    <property type="entry name" value="Cyt_b/b6_C"/>
</dbReference>
<dbReference type="PROSITE" id="PS51007">
    <property type="entry name" value="CYTC"/>
    <property type="match status" value="2"/>
</dbReference>
<feature type="transmembrane region" description="Helical" evidence="15">
    <location>
        <begin position="111"/>
        <end position="134"/>
    </location>
</feature>
<feature type="transmembrane region" description="Helical" evidence="15">
    <location>
        <begin position="921"/>
        <end position="945"/>
    </location>
</feature>
<evidence type="ECO:0000256" key="10">
    <source>
        <dbReference type="ARBA" id="ARBA00022989"/>
    </source>
</evidence>
<dbReference type="InterPro" id="IPR005797">
    <property type="entry name" value="Cyt_b/b6_N"/>
</dbReference>
<evidence type="ECO:0000256" key="15">
    <source>
        <dbReference type="SAM" id="Phobius"/>
    </source>
</evidence>
<dbReference type="GO" id="GO:0046872">
    <property type="term" value="F:metal ion binding"/>
    <property type="evidence" value="ECO:0007669"/>
    <property type="project" value="UniProtKB-KW"/>
</dbReference>
<accession>A0A9P1BEF7</accession>
<dbReference type="Gene3D" id="1.10.287.70">
    <property type="match status" value="1"/>
</dbReference>
<evidence type="ECO:0000256" key="9">
    <source>
        <dbReference type="ARBA" id="ARBA00022982"/>
    </source>
</evidence>
<keyword evidence="6 15" id="KW-0812">Transmembrane</keyword>
<keyword evidence="9" id="KW-0249">Electron transport</keyword>
<evidence type="ECO:0000259" key="18">
    <source>
        <dbReference type="PROSITE" id="PS51003"/>
    </source>
</evidence>
<reference evidence="21" key="2">
    <citation type="submission" date="2024-04" db="EMBL/GenBank/DDBJ databases">
        <authorList>
            <person name="Chen Y."/>
            <person name="Shah S."/>
            <person name="Dougan E. K."/>
            <person name="Thang M."/>
            <person name="Chan C."/>
        </authorList>
    </citation>
    <scope>NUCLEOTIDE SEQUENCE [LARGE SCALE GENOMIC DNA]</scope>
</reference>
<evidence type="ECO:0000259" key="19">
    <source>
        <dbReference type="PROSITE" id="PS51007"/>
    </source>
</evidence>
<evidence type="ECO:0000256" key="2">
    <source>
        <dbReference type="ARBA" id="ARBA00013531"/>
    </source>
</evidence>
<dbReference type="CDD" id="cd00386">
    <property type="entry name" value="Heme_Cu_Oxidase_III_like"/>
    <property type="match status" value="1"/>
</dbReference>
<evidence type="ECO:0000256" key="5">
    <source>
        <dbReference type="ARBA" id="ARBA00022660"/>
    </source>
</evidence>
<feature type="transmembrane region" description="Helical" evidence="15">
    <location>
        <begin position="615"/>
        <end position="637"/>
    </location>
</feature>
<dbReference type="EMBL" id="CAMXCT010000001">
    <property type="protein sequence ID" value="CAI3971881.1"/>
    <property type="molecule type" value="Genomic_DNA"/>
</dbReference>
<dbReference type="InterPro" id="IPR013833">
    <property type="entry name" value="Cyt_c_oxidase_su3_a-hlx"/>
</dbReference>
<evidence type="ECO:0000313" key="21">
    <source>
        <dbReference type="EMBL" id="CAL1125256.1"/>
    </source>
</evidence>
<feature type="domain" description="Cytochrome b/b6 C-terminal region profile" evidence="18">
    <location>
        <begin position="968"/>
        <end position="1096"/>
    </location>
</feature>
<evidence type="ECO:0000256" key="6">
    <source>
        <dbReference type="ARBA" id="ARBA00022692"/>
    </source>
</evidence>
<keyword evidence="7 14" id="KW-0479">Metal-binding</keyword>
<dbReference type="PROSITE" id="PS50253">
    <property type="entry name" value="COX3"/>
    <property type="match status" value="1"/>
</dbReference>
<keyword evidence="10 15" id="KW-1133">Transmembrane helix</keyword>
<dbReference type="GO" id="GO:0020037">
    <property type="term" value="F:heme binding"/>
    <property type="evidence" value="ECO:0007669"/>
    <property type="project" value="InterPro"/>
</dbReference>
<evidence type="ECO:0000256" key="14">
    <source>
        <dbReference type="PROSITE-ProRule" id="PRU00433"/>
    </source>
</evidence>
<evidence type="ECO:0000313" key="20">
    <source>
        <dbReference type="EMBL" id="CAI3971881.1"/>
    </source>
</evidence>
<dbReference type="SUPFAM" id="SSF46626">
    <property type="entry name" value="Cytochrome c"/>
    <property type="match status" value="3"/>
</dbReference>
<dbReference type="SUPFAM" id="SSF81452">
    <property type="entry name" value="Cytochrome c oxidase subunit III-like"/>
    <property type="match status" value="1"/>
</dbReference>
<organism evidence="20">
    <name type="scientific">Cladocopium goreaui</name>
    <dbReference type="NCBI Taxonomy" id="2562237"/>
    <lineage>
        <taxon>Eukaryota</taxon>
        <taxon>Sar</taxon>
        <taxon>Alveolata</taxon>
        <taxon>Dinophyceae</taxon>
        <taxon>Suessiales</taxon>
        <taxon>Symbiodiniaceae</taxon>
        <taxon>Cladocopium</taxon>
    </lineage>
</organism>
<feature type="transmembrane region" description="Helical" evidence="15">
    <location>
        <begin position="855"/>
        <end position="876"/>
    </location>
</feature>
<keyword evidence="12" id="KW-0496">Mitochondrion</keyword>
<dbReference type="PROSITE" id="PS51003">
    <property type="entry name" value="CYTB_CTER"/>
    <property type="match status" value="1"/>
</dbReference>
<evidence type="ECO:0000256" key="4">
    <source>
        <dbReference type="ARBA" id="ARBA00022617"/>
    </source>
</evidence>
<evidence type="ECO:0000256" key="13">
    <source>
        <dbReference type="ARBA" id="ARBA00023136"/>
    </source>
</evidence>
<dbReference type="GO" id="GO:0016491">
    <property type="term" value="F:oxidoreductase activity"/>
    <property type="evidence" value="ECO:0007669"/>
    <property type="project" value="UniProtKB-UniRule"/>
</dbReference>
<dbReference type="Pfam" id="PF13442">
    <property type="entry name" value="Cytochrome_CBB3"/>
    <property type="match status" value="2"/>
</dbReference>
<dbReference type="InterPro" id="IPR009056">
    <property type="entry name" value="Cyt_c-like_dom"/>
</dbReference>
<dbReference type="InterPro" id="IPR036922">
    <property type="entry name" value="Rieske_2Fe-2S_sf"/>
</dbReference>
<feature type="transmembrane region" description="Helical" evidence="15">
    <location>
        <begin position="830"/>
        <end position="848"/>
    </location>
</feature>
<dbReference type="InterPro" id="IPR000298">
    <property type="entry name" value="Cyt_c_oxidase-like_su3"/>
</dbReference>
<dbReference type="InterPro" id="IPR027387">
    <property type="entry name" value="Cytb/b6-like_sf"/>
</dbReference>
<feature type="transmembrane region" description="Helical" evidence="15">
    <location>
        <begin position="1048"/>
        <end position="1065"/>
    </location>
</feature>
<dbReference type="PROSITE" id="PS51002">
    <property type="entry name" value="CYTB_NTER"/>
    <property type="match status" value="1"/>
</dbReference>
<feature type="transmembrane region" description="Helical" evidence="15">
    <location>
        <begin position="982"/>
        <end position="1005"/>
    </location>
</feature>
<dbReference type="Pfam" id="PF00510">
    <property type="entry name" value="COX3"/>
    <property type="match status" value="1"/>
</dbReference>
<feature type="transmembrane region" description="Helical" evidence="15">
    <location>
        <begin position="403"/>
        <end position="420"/>
    </location>
</feature>
<keyword evidence="5" id="KW-0679">Respiratory chain</keyword>
<evidence type="ECO:0000256" key="8">
    <source>
        <dbReference type="ARBA" id="ARBA00022792"/>
    </source>
</evidence>
<dbReference type="OrthoDB" id="361890at2759"/>
<evidence type="ECO:0000256" key="1">
    <source>
        <dbReference type="ARBA" id="ARBA00004448"/>
    </source>
</evidence>
<proteinExistence type="predicted"/>
<protein>
    <recommendedName>
        <fullName evidence="2">Cytochrome b</fullName>
    </recommendedName>
</protein>
<gene>
    <name evidence="20" type="ORF">C1SCF055_LOCUS471</name>
</gene>
<dbReference type="SUPFAM" id="SSF50022">
    <property type="entry name" value="ISP domain"/>
    <property type="match status" value="1"/>
</dbReference>
<dbReference type="GO" id="GO:0005743">
    <property type="term" value="C:mitochondrial inner membrane"/>
    <property type="evidence" value="ECO:0007669"/>
    <property type="project" value="UniProtKB-SubCell"/>
</dbReference>
<dbReference type="Gene3D" id="1.20.810.10">
    <property type="entry name" value="Cytochrome Bc1 Complex, Chain C"/>
    <property type="match status" value="1"/>
</dbReference>
<feature type="transmembrane region" description="Helical" evidence="15">
    <location>
        <begin position="336"/>
        <end position="361"/>
    </location>
</feature>
<feature type="transmembrane region" description="Helical" evidence="15">
    <location>
        <begin position="1077"/>
        <end position="1097"/>
    </location>
</feature>
<dbReference type="AlphaFoldDB" id="A0A9P1BEF7"/>
<dbReference type="InterPro" id="IPR036150">
    <property type="entry name" value="Cyt_b/b6_C_sf"/>
</dbReference>
<dbReference type="Pfam" id="PF00032">
    <property type="entry name" value="Cytochrom_B_C"/>
    <property type="match status" value="1"/>
</dbReference>
<feature type="transmembrane region" description="Helical" evidence="15">
    <location>
        <begin position="279"/>
        <end position="300"/>
    </location>
</feature>
<feature type="transmembrane region" description="Helical" evidence="15">
    <location>
        <begin position="70"/>
        <end position="91"/>
    </location>
</feature>
<name>A0A9P1BEF7_9DINO</name>